<organism evidence="2 3">
    <name type="scientific">Pseudomonas amygdali pv. lachrymans</name>
    <name type="common">Pseudomonas syringae pv. lachrymans</name>
    <dbReference type="NCBI Taxonomy" id="53707"/>
    <lineage>
        <taxon>Bacteria</taxon>
        <taxon>Pseudomonadati</taxon>
        <taxon>Pseudomonadota</taxon>
        <taxon>Gammaproteobacteria</taxon>
        <taxon>Pseudomonadales</taxon>
        <taxon>Pseudomonadaceae</taxon>
        <taxon>Pseudomonas</taxon>
        <taxon>Pseudomonas amygdali</taxon>
    </lineage>
</organism>
<name>A0A0N8RXT6_PSEAV</name>
<dbReference type="Proteomes" id="UP000050265">
    <property type="component" value="Unassembled WGS sequence"/>
</dbReference>
<feature type="region of interest" description="Disordered" evidence="1">
    <location>
        <begin position="67"/>
        <end position="89"/>
    </location>
</feature>
<comment type="caution">
    <text evidence="2">The sequence shown here is derived from an EMBL/GenBank/DDBJ whole genome shotgun (WGS) entry which is preliminary data.</text>
</comment>
<accession>A0A0N8RXT6</accession>
<sequence length="596" mass="67114">MNIARRLLAWTNTRNKGTGLLQVFRYVFRIEHQRRIEEAEENNPCTKQQNIQRLTRSDRLRDVLQPAQTFRLTKPGPQRSRKQQNAARENGWNNASHVHFQRQVACLCSEDLAALLTLGVVNSDTTLTTLNKHHETDDRYRQQTDSNQSEDVDITLTRRLERLPNCSRKTSDDTCEDQHRDTVADTALGNLLAQPHHEHRTCHEGSYGHKVETQVPRKRDALTRQANGHADSLNKSQDNGAIAGVLAYLATASLTFLLQLLQLRADGGHQLHDDRCRNVRHDPQCKDAHPFQRATGKHVEQAKNGPLILSKQFCESVRVNTWNRDVCAYSVDDNRQEQKTQTSPEFRHTAFAERRESTLLSHLFLELAASCFDSRTRTFGGGDTLDSDSASNFARQHDFHTLNVLVNHVGIFQGLHSYDVAFHFSQLGQTHFCAVHGFQGNETEFWQATMQRLLAALKARSNSATGAGALTFVATATGLAQTATDTTARTMLFATGTRRWTQIIEFHRLTLDSQHVVSLVDHPAIFGSIQDFYSVTDATQTQTLNAQSVIRDAAGHAFDQRYFNGSHDQMISSTRLPRLAAIDSGDCMPFKPLKVA</sequence>
<evidence type="ECO:0000313" key="3">
    <source>
        <dbReference type="Proteomes" id="UP000050265"/>
    </source>
</evidence>
<evidence type="ECO:0000256" key="1">
    <source>
        <dbReference type="SAM" id="MobiDB-lite"/>
    </source>
</evidence>
<reference evidence="2 3" key="1">
    <citation type="submission" date="2015-09" db="EMBL/GenBank/DDBJ databases">
        <title>Genome announcement of multiple Pseudomonas syringae strains.</title>
        <authorList>
            <person name="Thakur S."/>
            <person name="Wang P.W."/>
            <person name="Gong Y."/>
            <person name="Weir B.S."/>
            <person name="Guttman D.S."/>
        </authorList>
    </citation>
    <scope>NUCLEOTIDE SEQUENCE [LARGE SCALE GENOMIC DNA]</scope>
    <source>
        <strain evidence="2 3">ICMP3507</strain>
    </source>
</reference>
<dbReference type="AlphaFoldDB" id="A0A0N8RXT6"/>
<proteinExistence type="predicted"/>
<protein>
    <submittedName>
        <fullName evidence="2">Uncharacterized protein</fullName>
    </submittedName>
</protein>
<dbReference type="EMBL" id="LJQP01000167">
    <property type="protein sequence ID" value="KPX71695.1"/>
    <property type="molecule type" value="Genomic_DNA"/>
</dbReference>
<evidence type="ECO:0000313" key="2">
    <source>
        <dbReference type="EMBL" id="KPX71695.1"/>
    </source>
</evidence>
<gene>
    <name evidence="2" type="ORF">ALO35_05752</name>
</gene>
<dbReference type="AntiFam" id="ANF00155">
    <property type="entry name" value="Shadow ORF (opposite secY)"/>
</dbReference>